<protein>
    <submittedName>
        <fullName evidence="10">ARAD1D22352p</fullName>
    </submittedName>
</protein>
<dbReference type="GO" id="GO:0001406">
    <property type="term" value="F:glycerophosphodiester transmembrane transporter activity"/>
    <property type="evidence" value="ECO:0007669"/>
    <property type="project" value="UniProtKB-ARBA"/>
</dbReference>
<name>A0A060TAS7_BLAAD</name>
<dbReference type="PhylomeDB" id="A0A060TAS7"/>
<feature type="transmembrane region" description="Helical" evidence="8">
    <location>
        <begin position="100"/>
        <end position="119"/>
    </location>
</feature>
<keyword evidence="5 8" id="KW-1133">Transmembrane helix</keyword>
<evidence type="ECO:0000256" key="4">
    <source>
        <dbReference type="ARBA" id="ARBA00022692"/>
    </source>
</evidence>
<feature type="transmembrane region" description="Helical" evidence="8">
    <location>
        <begin position="285"/>
        <end position="307"/>
    </location>
</feature>
<comment type="similarity">
    <text evidence="2">Belongs to the major facilitator superfamily. Sugar transporter (TC 2.A.1.1) family.</text>
</comment>
<feature type="region of interest" description="Disordered" evidence="7">
    <location>
        <begin position="1"/>
        <end position="45"/>
    </location>
</feature>
<feature type="transmembrane region" description="Helical" evidence="8">
    <location>
        <begin position="440"/>
        <end position="460"/>
    </location>
</feature>
<feature type="compositionally biased region" description="Basic and acidic residues" evidence="7">
    <location>
        <begin position="510"/>
        <end position="520"/>
    </location>
</feature>
<feature type="region of interest" description="Disordered" evidence="7">
    <location>
        <begin position="492"/>
        <end position="520"/>
    </location>
</feature>
<dbReference type="SUPFAM" id="SSF103473">
    <property type="entry name" value="MFS general substrate transporter"/>
    <property type="match status" value="1"/>
</dbReference>
<proteinExistence type="inferred from homology"/>
<dbReference type="InterPro" id="IPR005828">
    <property type="entry name" value="MFS_sugar_transport-like"/>
</dbReference>
<gene>
    <name evidence="10" type="ORF">GNLVRS02_ARAD1D22352g</name>
</gene>
<keyword evidence="4 8" id="KW-0812">Transmembrane</keyword>
<dbReference type="Pfam" id="PF00083">
    <property type="entry name" value="Sugar_tr"/>
    <property type="match status" value="1"/>
</dbReference>
<feature type="transmembrane region" description="Helical" evidence="8">
    <location>
        <begin position="191"/>
        <end position="216"/>
    </location>
</feature>
<dbReference type="AlphaFoldDB" id="A0A060TAS7"/>
<evidence type="ECO:0000256" key="2">
    <source>
        <dbReference type="ARBA" id="ARBA00010992"/>
    </source>
</evidence>
<evidence type="ECO:0000256" key="8">
    <source>
        <dbReference type="SAM" id="Phobius"/>
    </source>
</evidence>
<dbReference type="EMBL" id="HG937694">
    <property type="protein sequence ID" value="CDP37909.1"/>
    <property type="molecule type" value="Genomic_DNA"/>
</dbReference>
<comment type="subcellular location">
    <subcellularLocation>
        <location evidence="1">Membrane</location>
        <topology evidence="1">Multi-pass membrane protein</topology>
    </subcellularLocation>
</comment>
<feature type="domain" description="Major facilitator superfamily (MFS) profile" evidence="9">
    <location>
        <begin position="59"/>
        <end position="464"/>
    </location>
</feature>
<feature type="transmembrane region" description="Helical" evidence="8">
    <location>
        <begin position="319"/>
        <end position="338"/>
    </location>
</feature>
<dbReference type="Gene3D" id="1.20.1250.20">
    <property type="entry name" value="MFS general substrate transporter like domains"/>
    <property type="match status" value="1"/>
</dbReference>
<accession>A0A060TAS7</accession>
<feature type="transmembrane region" description="Helical" evidence="8">
    <location>
        <begin position="345"/>
        <end position="368"/>
    </location>
</feature>
<dbReference type="GO" id="GO:0046943">
    <property type="term" value="F:carboxylic acid transmembrane transporter activity"/>
    <property type="evidence" value="ECO:0007669"/>
    <property type="project" value="TreeGrafter"/>
</dbReference>
<dbReference type="PROSITE" id="PS50850">
    <property type="entry name" value="MFS"/>
    <property type="match status" value="1"/>
</dbReference>
<evidence type="ECO:0000256" key="1">
    <source>
        <dbReference type="ARBA" id="ARBA00004141"/>
    </source>
</evidence>
<evidence type="ECO:0000256" key="3">
    <source>
        <dbReference type="ARBA" id="ARBA00022448"/>
    </source>
</evidence>
<dbReference type="FunFam" id="1.20.1250.20:FF:000140">
    <property type="entry name" value="Putative MFS phospholipid transporter"/>
    <property type="match status" value="1"/>
</dbReference>
<evidence type="ECO:0000256" key="7">
    <source>
        <dbReference type="SAM" id="MobiDB-lite"/>
    </source>
</evidence>
<feature type="transmembrane region" description="Helical" evidence="8">
    <location>
        <begin position="126"/>
        <end position="146"/>
    </location>
</feature>
<dbReference type="PANTHER" id="PTHR23508">
    <property type="entry name" value="CARBOXYLIC ACID TRANSPORTER PROTEIN HOMOLOG"/>
    <property type="match status" value="1"/>
</dbReference>
<dbReference type="PANTHER" id="PTHR23508:SF10">
    <property type="entry name" value="CARBOXYLIC ACID TRANSPORTER PROTEIN HOMOLOG"/>
    <property type="match status" value="1"/>
</dbReference>
<feature type="transmembrane region" description="Helical" evidence="8">
    <location>
        <begin position="228"/>
        <end position="248"/>
    </location>
</feature>
<evidence type="ECO:0000256" key="6">
    <source>
        <dbReference type="ARBA" id="ARBA00023136"/>
    </source>
</evidence>
<evidence type="ECO:0000259" key="9">
    <source>
        <dbReference type="PROSITE" id="PS50850"/>
    </source>
</evidence>
<keyword evidence="3" id="KW-0813">Transport</keyword>
<sequence length="520" mass="56492">MGMPDSAAENTRAVTADSVPSEGPVDTRSDYGGDEPWAEEQIQGIDSRDRKKSLSDILTIVCAGFALISDGYQNNLMTMINVLLTQEYPDDYDSTMKTRVSNALLVGEVIGMIVIGLTCDLMGRKWAITTTTALIVIGGILATASHGSTTTGMFWMMVVSRGIIGFGNGGEYPASSTSASEAANEATRRRGGVFVMVTNLPLSFGGPFAIIVFIIVYCAAGKDHLSTIWRVCFGIGCVWPLSVFYFRWKMANSKLYKKGAIKHNVPYWLALKYYWPRLIGTCGAWFFYDFVTFPNGIFSGSIIASLVDDSSNLLTTAEWQLLLGVIALPGVFLGALVCDRLGRKYTMMIGFSGYLVFGLIIGCSYNKISKILPLFVVFYGLMNSSGNFGPGNMLGLSSSEAYATGVRGTFYGLSAAVGKAGAAIGTQVFTPIQNNLGKQWTFIIAAIIGVCGIVITYFFIPHLREDDLKTQDIEFYQYLRAHGWTGPIGEDANSIIDSSDPPASKQTVTTEEREVLESRN</sequence>
<evidence type="ECO:0000256" key="5">
    <source>
        <dbReference type="ARBA" id="ARBA00022989"/>
    </source>
</evidence>
<keyword evidence="6 8" id="KW-0472">Membrane</keyword>
<dbReference type="GO" id="GO:0005886">
    <property type="term" value="C:plasma membrane"/>
    <property type="evidence" value="ECO:0007669"/>
    <property type="project" value="TreeGrafter"/>
</dbReference>
<organism evidence="10">
    <name type="scientific">Blastobotrys adeninivorans</name>
    <name type="common">Yeast</name>
    <name type="synonym">Arxula adeninivorans</name>
    <dbReference type="NCBI Taxonomy" id="409370"/>
    <lineage>
        <taxon>Eukaryota</taxon>
        <taxon>Fungi</taxon>
        <taxon>Dikarya</taxon>
        <taxon>Ascomycota</taxon>
        <taxon>Saccharomycotina</taxon>
        <taxon>Dipodascomycetes</taxon>
        <taxon>Dipodascales</taxon>
        <taxon>Trichomonascaceae</taxon>
        <taxon>Blastobotrys</taxon>
    </lineage>
</organism>
<dbReference type="InterPro" id="IPR020846">
    <property type="entry name" value="MFS_dom"/>
</dbReference>
<reference evidence="10" key="2">
    <citation type="submission" date="2014-06" db="EMBL/GenBank/DDBJ databases">
        <title>The complete genome of Blastobotrys (Arxula) adeninivorans LS3 - a yeast of biotechnological interest.</title>
        <authorList>
            <person name="Kunze G."/>
            <person name="Gaillardin C."/>
            <person name="Czernicka M."/>
            <person name="Durrens P."/>
            <person name="Martin T."/>
            <person name="Boer E."/>
            <person name="Gabaldon T."/>
            <person name="Cruz J."/>
            <person name="Talla E."/>
            <person name="Marck C."/>
            <person name="Goffeau A."/>
            <person name="Barbe V."/>
            <person name="Baret P."/>
            <person name="Baronian K."/>
            <person name="Beier S."/>
            <person name="Bleykasten C."/>
            <person name="Bode R."/>
            <person name="Casaregola S."/>
            <person name="Despons L."/>
            <person name="Fairhead C."/>
            <person name="Giersberg M."/>
            <person name="Gierski P."/>
            <person name="Hahnel U."/>
            <person name="Hartmann A."/>
            <person name="Jankowska D."/>
            <person name="Jubin C."/>
            <person name="Jung P."/>
            <person name="Lafontaine I."/>
            <person name="Leh-Louis V."/>
            <person name="Lemaire M."/>
            <person name="Marcet-Houben M."/>
            <person name="Mascher M."/>
            <person name="Morel G."/>
            <person name="Richard G.-F."/>
            <person name="Riechen J."/>
            <person name="Sacerdot C."/>
            <person name="Sarkar A."/>
            <person name="Savel G."/>
            <person name="Schacherer J."/>
            <person name="Sherman D."/>
            <person name="Straub M.-L."/>
            <person name="Stein N."/>
            <person name="Thierry A."/>
            <person name="Trautwein-Schult A."/>
            <person name="Westhof E."/>
            <person name="Worch S."/>
            <person name="Dujon B."/>
            <person name="Souciet J.-L."/>
            <person name="Wincker P."/>
            <person name="Scholz U."/>
            <person name="Neuveglise N."/>
        </authorList>
    </citation>
    <scope>NUCLEOTIDE SEQUENCE</scope>
    <source>
        <strain evidence="10">LS3</strain>
    </source>
</reference>
<reference evidence="10" key="1">
    <citation type="submission" date="2014-02" db="EMBL/GenBank/DDBJ databases">
        <authorList>
            <person name="Genoscope - CEA"/>
        </authorList>
    </citation>
    <scope>NUCLEOTIDE SEQUENCE</scope>
    <source>
        <strain evidence="10">LS3</strain>
    </source>
</reference>
<evidence type="ECO:0000313" key="10">
    <source>
        <dbReference type="EMBL" id="CDP37909.1"/>
    </source>
</evidence>
<dbReference type="InterPro" id="IPR036259">
    <property type="entry name" value="MFS_trans_sf"/>
</dbReference>